<accession>A0ABS4T9S4</accession>
<protein>
    <submittedName>
        <fullName evidence="5">RHS repeat-associated protein</fullName>
    </submittedName>
</protein>
<evidence type="ECO:0000313" key="5">
    <source>
        <dbReference type="EMBL" id="MBP2321180.1"/>
    </source>
</evidence>
<name>A0ABS4T9S4_9PSEU</name>
<organism evidence="5 6">
    <name type="scientific">Kibdelosporangium banguiense</name>
    <dbReference type="NCBI Taxonomy" id="1365924"/>
    <lineage>
        <taxon>Bacteria</taxon>
        <taxon>Bacillati</taxon>
        <taxon>Actinomycetota</taxon>
        <taxon>Actinomycetes</taxon>
        <taxon>Pseudonocardiales</taxon>
        <taxon>Pseudonocardiaceae</taxon>
        <taxon>Kibdelosporangium</taxon>
    </lineage>
</organism>
<feature type="region of interest" description="Disordered" evidence="2">
    <location>
        <begin position="981"/>
        <end position="1001"/>
    </location>
</feature>
<keyword evidence="3" id="KW-0732">Signal</keyword>
<dbReference type="Proteomes" id="UP001519332">
    <property type="component" value="Unassembled WGS sequence"/>
</dbReference>
<feature type="chain" id="PRO_5045088890" evidence="3">
    <location>
        <begin position="29"/>
        <end position="2018"/>
    </location>
</feature>
<gene>
    <name evidence="5" type="ORF">JOF56_001565</name>
</gene>
<feature type="region of interest" description="Disordered" evidence="2">
    <location>
        <begin position="1546"/>
        <end position="1566"/>
    </location>
</feature>
<dbReference type="InterPro" id="IPR050708">
    <property type="entry name" value="T6SS_VgrG/RHS"/>
</dbReference>
<evidence type="ECO:0000259" key="4">
    <source>
        <dbReference type="Pfam" id="PF25023"/>
    </source>
</evidence>
<dbReference type="Pfam" id="PF25023">
    <property type="entry name" value="TEN_YD-shell"/>
    <property type="match status" value="1"/>
</dbReference>
<feature type="signal peptide" evidence="3">
    <location>
        <begin position="1"/>
        <end position="28"/>
    </location>
</feature>
<dbReference type="RefSeq" id="WP_209635887.1">
    <property type="nucleotide sequence ID" value="NZ_JAGINW010000001.1"/>
</dbReference>
<dbReference type="Gene3D" id="2.180.10.10">
    <property type="entry name" value="RHS repeat-associated core"/>
    <property type="match status" value="1"/>
</dbReference>
<evidence type="ECO:0000313" key="6">
    <source>
        <dbReference type="Proteomes" id="UP001519332"/>
    </source>
</evidence>
<evidence type="ECO:0000256" key="1">
    <source>
        <dbReference type="ARBA" id="ARBA00022737"/>
    </source>
</evidence>
<keyword evidence="6" id="KW-1185">Reference proteome</keyword>
<dbReference type="PANTHER" id="PTHR32305:SF17">
    <property type="entry name" value="TRNA NUCLEASE WAPA"/>
    <property type="match status" value="1"/>
</dbReference>
<comment type="caution">
    <text evidence="5">The sequence shown here is derived from an EMBL/GenBank/DDBJ whole genome shotgun (WGS) entry which is preliminary data.</text>
</comment>
<sequence length="2018" mass="217912">MRRHRSGALVLSTVLAATLLAATPSAWAATVQPKKAQEVKSVAGGAIPVKPLTASTAQEFKAPTVTWPAAGTAEVSMAQARTSAVQAGNLPVRVQGADAGSVKVEVLSQDESAKAGVQGVMVRLSRPAALKAAAPLALSVDYNGFRYAYGGDWASRLRFVPLNGAPATGSVRNDFNNGVLTAEVPAGATAATYAVAAAAEGATGDYKATSLSASDEWQVSQQSGAFSWSYPLRVPPVAGDLVPQLKAAYDSGSVDGRVATSNNQTSSLGEGWDMSSSGFIERGYKACAEDPGNQGSTKTGDLCWATDNATLSMEGHSGPLVYDPVGRFWHLKNDDGSRIEHLWDTDGTDNGDDNREYWRLTTPDGTQYNFGLNKIPDGRPDSNSVWTVPVAGNGDGEPCNKSTYDASFCKQAYRWNLDYVKDRHGNTMSYTYEQETNKYGRNLGKTVDTYTRGGNLLRIEYGTRAGVAGEAPAKVEFTLSDRCLNGPACTTKTPANWPDVPWDRDCPGTTCGDKWAPTFWSTKRLTAITTYIKGASEGVERWSFDHSYPTPGDNTSPALWLKGIGHTGLVGDDITLPAVTFVEDPIEKGNRVDGTQDGFPPTNKNRIMTINNGSGGQISVKYKETNCTAGSPPKKDDNPLRCFPVRWAMDGGEPTDDWFHKRVVESVALIDRVGGAPTQFTSYDYDGNAAWAYRDDPLVDQKYRTWSDWRGYAKVTVRKGDPKNPGNKIESATTYRYFRGMNGDKLAGGGTKPPVKVDGIDDDPQLSGFLREQIANDGAGGAEVAGTVNKPWFKQTAAFGNLKSHIVKIGDTYDRSALEGGAFRRVETHTTFDDIGQPLTVNDLGDMADPNDDQCATNTYVKNVGAWILSLPRTVTKVGVACGATPTYPQDAISDVQSYYDNLPLGQVDKGNVTTLKELAKHNGTPEYVMTKRAEYDDYGRETKTIDAMDRESTTVYTPDTGFATTVTNTNALGHVTTTKLNPAYGSTESVEDPNKNRSDTTYDSLGRLVAVWTPGRNKASGQGATVRFGYKIRDDGASWVTTEKLKPNSNYVTTIQLYDGFMRDRQTQAPSPQGGRVLTDKLYDTRGLLAATNASYYNLSAPDKNLFGPEENQIPNRTVVTYDGAERKTKETYEKLNLPQWATTTAYSGDHITVTPPQGGIPTATYTNARGLTTEVQQFADGGVTTTKRSYTKAGELAKITDAVNNVWTNEYDVAGKRIKTVDPDKGEATTTYNANGEVVTTKDARGQVTWRKYDKLGRQTELRKDSETGDLLASWTYDTVKGQLSSTTRYVGTKKYVNSTTTYDAAYRPVDVAVTVPDDEGDLKGTFNTHTEYLADGSIASIVLPKLSNEMLSETLVYTYDSLGMPKTLKANGTQIVSAATYTALGELTQLQQGPDGKRAWQTSYYEEGTRRLSDTLVERETNTDVQTDQAVYSYDPIGNVKKIETKTAGAVLDRQCMAYDGMRRLREAWTSTSDCAAPGAAIGGPAPYWNSYQPDAIGRRTSQTQHGINGVADTVTTTTYPAAGQPQPHAPETVSVSGPARRTAAAPGEFDYDSAGNTVSKPSASGAQTYTWDLEGQLSSVTNAGVKTEFVNTPDNTRLLAKQPNAATLYLPSGEVKLDNATKKLTGTRYYMFGGAVVAAKTGSSLSYVTPDHQGTGTLSVNADSLVFSKRRFDPFGVARGTTAAWPTAQGFVGGKADPATGLTRLGVRDYDPALGKFISVDPLLNDESPQHLDAYTYSRNNPTTFSDPSGEMDWEEQKSMLALKLDSQGRREDANRVRQQIDARRNAPVTNGGREQAIPVGKRGTTNAQRARAKYEHEMSEFRKKQAIARERARTAAREINKLAGRHVVQEDGDYSSIWTGIGSGSVCMSGTAGSTPIAVAREECINFDEVGITYSNQYKAGFQVGAGFAADMISRVNAEKADQIASGVTLSAEAGIKVHMGPGVDFSHEWEVNSDEEWSDSAQGGAGFGAQLSIASGWVNAGYNSGYVIRWDGNYPVKPRPDGPTAKCHPTLC</sequence>
<reference evidence="5 6" key="1">
    <citation type="submission" date="2021-03" db="EMBL/GenBank/DDBJ databases">
        <title>Sequencing the genomes of 1000 actinobacteria strains.</title>
        <authorList>
            <person name="Klenk H.-P."/>
        </authorList>
    </citation>
    <scope>NUCLEOTIDE SEQUENCE [LARGE SCALE GENOMIC DNA]</scope>
    <source>
        <strain evidence="5 6">DSM 46670</strain>
    </source>
</reference>
<feature type="domain" description="Teneurin-like YD-shell" evidence="4">
    <location>
        <begin position="1548"/>
        <end position="1746"/>
    </location>
</feature>
<proteinExistence type="predicted"/>
<dbReference type="InterPro" id="IPR006530">
    <property type="entry name" value="YD"/>
</dbReference>
<evidence type="ECO:0000256" key="3">
    <source>
        <dbReference type="SAM" id="SignalP"/>
    </source>
</evidence>
<dbReference type="PANTHER" id="PTHR32305">
    <property type="match status" value="1"/>
</dbReference>
<dbReference type="NCBIfam" id="TIGR01643">
    <property type="entry name" value="YD_repeat_2x"/>
    <property type="match status" value="2"/>
</dbReference>
<dbReference type="InterPro" id="IPR056823">
    <property type="entry name" value="TEN-like_YD-shell"/>
</dbReference>
<dbReference type="InterPro" id="IPR022385">
    <property type="entry name" value="Rhs_assc_core"/>
</dbReference>
<dbReference type="NCBIfam" id="TIGR03696">
    <property type="entry name" value="Rhs_assc_core"/>
    <property type="match status" value="1"/>
</dbReference>
<keyword evidence="1" id="KW-0677">Repeat</keyword>
<evidence type="ECO:0000256" key="2">
    <source>
        <dbReference type="SAM" id="MobiDB-lite"/>
    </source>
</evidence>
<dbReference type="EMBL" id="JAGINW010000001">
    <property type="protein sequence ID" value="MBP2321180.1"/>
    <property type="molecule type" value="Genomic_DNA"/>
</dbReference>